<sequence>MADVKDGTGRDEAQHGGGIGDVGRQPIDQTSENPGNGTPQTGPGGTGGTGLAVDDDATPSDEDPDRDADETLGTVV</sequence>
<name>A0A7W6C0H9_9HYPH</name>
<gene>
    <name evidence="2" type="ORF">GGR05_002312</name>
</gene>
<reference evidence="2 3" key="1">
    <citation type="submission" date="2020-08" db="EMBL/GenBank/DDBJ databases">
        <title>Genomic Encyclopedia of Type Strains, Phase IV (KMG-IV): sequencing the most valuable type-strain genomes for metagenomic binning, comparative biology and taxonomic classification.</title>
        <authorList>
            <person name="Goeker M."/>
        </authorList>
    </citation>
    <scope>NUCLEOTIDE SEQUENCE [LARGE SCALE GENOMIC DNA]</scope>
    <source>
        <strain evidence="2 3">DSM 25024</strain>
    </source>
</reference>
<dbReference type="EMBL" id="JACIDO010000004">
    <property type="protein sequence ID" value="MBB3936162.1"/>
    <property type="molecule type" value="Genomic_DNA"/>
</dbReference>
<feature type="compositionally biased region" description="Basic and acidic residues" evidence="1">
    <location>
        <begin position="1"/>
        <end position="14"/>
    </location>
</feature>
<dbReference type="RefSeq" id="WP_090963250.1">
    <property type="nucleotide sequence ID" value="NZ_FOOA01000008.1"/>
</dbReference>
<dbReference type="Proteomes" id="UP000531216">
    <property type="component" value="Unassembled WGS sequence"/>
</dbReference>
<accession>A0A7W6C0H9</accession>
<organism evidence="2 3">
    <name type="scientific">Aureimonas phyllosphaerae</name>
    <dbReference type="NCBI Taxonomy" id="1166078"/>
    <lineage>
        <taxon>Bacteria</taxon>
        <taxon>Pseudomonadati</taxon>
        <taxon>Pseudomonadota</taxon>
        <taxon>Alphaproteobacteria</taxon>
        <taxon>Hyphomicrobiales</taxon>
        <taxon>Aurantimonadaceae</taxon>
        <taxon>Aureimonas</taxon>
    </lineage>
</organism>
<keyword evidence="3" id="KW-1185">Reference proteome</keyword>
<dbReference type="OrthoDB" id="7908403at2"/>
<feature type="compositionally biased region" description="Acidic residues" evidence="1">
    <location>
        <begin position="53"/>
        <end position="70"/>
    </location>
</feature>
<comment type="caution">
    <text evidence="2">The sequence shown here is derived from an EMBL/GenBank/DDBJ whole genome shotgun (WGS) entry which is preliminary data.</text>
</comment>
<evidence type="ECO:0000313" key="2">
    <source>
        <dbReference type="EMBL" id="MBB3936162.1"/>
    </source>
</evidence>
<evidence type="ECO:0000313" key="3">
    <source>
        <dbReference type="Proteomes" id="UP000531216"/>
    </source>
</evidence>
<feature type="region of interest" description="Disordered" evidence="1">
    <location>
        <begin position="1"/>
        <end position="76"/>
    </location>
</feature>
<protein>
    <submittedName>
        <fullName evidence="2">Uncharacterized protein</fullName>
    </submittedName>
</protein>
<evidence type="ECO:0000256" key="1">
    <source>
        <dbReference type="SAM" id="MobiDB-lite"/>
    </source>
</evidence>
<proteinExistence type="predicted"/>
<dbReference type="AlphaFoldDB" id="A0A7W6C0H9"/>